<dbReference type="EnsemblMetazoa" id="G19291.1">
    <property type="protein sequence ID" value="G19291.1:cds"/>
    <property type="gene ID" value="G19291"/>
</dbReference>
<evidence type="ECO:0000313" key="2">
    <source>
        <dbReference type="EnsemblMetazoa" id="G19291.1:cds"/>
    </source>
</evidence>
<dbReference type="AlphaFoldDB" id="A0A8W8JGZ5"/>
<keyword evidence="3" id="KW-1185">Reference proteome</keyword>
<sequence>MNLRQEIKIKEEKIIELEEINNVLLNESNITSFCDGKYTNEIRETIMTLTTECGVSCKKVNQVIQTVLKNITGKTLSRLPSAGVRSRLLIEAKHIAQCQVVDAMVNSCDIGDMKGNCLHQDGASKFHKQFQSFQLDTPEHRSYSIGMTEIGSADADSLMKAFQANISELSNCLHNEDKSFSKLVATIISTMSDQGATNPVFNRQLEELRQSLLPDVLKNWDEMPEINRKEMGRVASFFCKMHVFVNMASEVDKCLSVFENNVCSGKNPYSFDWKESGASRLTRTVSKALTMHGCEKSGVGSHFSTHLKEKGVKNKLITFRGHRFNHLFYAAGATYHHLADIKTFLDSWSDPNELLKSISFDVNEKVYNSSLRALGIIDKIITGPVWRVIEKTENILDLNPVLLNMKLNLQDLSQDASPLLEGHLIFPEESVHKDEVYDSLFENTDDAVFETYTQMALELALGGMLLILERQAKDQLPGGIYYEPSETDQLRAAAVPTTNTCSERDFAQLDVLMRLKPSASTTAYESKRDDIQSYKLKVSQESNKDQLLRDALVAQLQFRKNILSSKGPKNIFQQSSKGVVYSIEDLEHNLVKLCKLMNIWKRCLKILNSLTIL</sequence>
<keyword evidence="1" id="KW-0378">Hydrolase</keyword>
<keyword evidence="1" id="KW-0540">Nuclease</keyword>
<organism evidence="2 3">
    <name type="scientific">Magallana gigas</name>
    <name type="common">Pacific oyster</name>
    <name type="synonym">Crassostrea gigas</name>
    <dbReference type="NCBI Taxonomy" id="29159"/>
    <lineage>
        <taxon>Eukaryota</taxon>
        <taxon>Metazoa</taxon>
        <taxon>Spiralia</taxon>
        <taxon>Lophotrochozoa</taxon>
        <taxon>Mollusca</taxon>
        <taxon>Bivalvia</taxon>
        <taxon>Autobranchia</taxon>
        <taxon>Pteriomorphia</taxon>
        <taxon>Ostreida</taxon>
        <taxon>Ostreoidea</taxon>
        <taxon>Ostreidae</taxon>
        <taxon>Magallana</taxon>
    </lineage>
</organism>
<dbReference type="PANTHER" id="PTHR11046:SF29">
    <property type="match status" value="1"/>
</dbReference>
<dbReference type="InterPro" id="IPR022894">
    <property type="entry name" value="Oligoribonuclease"/>
</dbReference>
<evidence type="ECO:0000256" key="1">
    <source>
        <dbReference type="ARBA" id="ARBA00022722"/>
    </source>
</evidence>
<dbReference type="GO" id="GO:0000175">
    <property type="term" value="F:3'-5'-RNA exonuclease activity"/>
    <property type="evidence" value="ECO:0007669"/>
    <property type="project" value="InterPro"/>
</dbReference>
<protein>
    <submittedName>
        <fullName evidence="2">Uncharacterized protein</fullName>
    </submittedName>
</protein>
<dbReference type="Proteomes" id="UP000005408">
    <property type="component" value="Unassembled WGS sequence"/>
</dbReference>
<evidence type="ECO:0000313" key="3">
    <source>
        <dbReference type="Proteomes" id="UP000005408"/>
    </source>
</evidence>
<dbReference type="PANTHER" id="PTHR11046">
    <property type="entry name" value="OLIGORIBONUCLEASE, MITOCHONDRIAL"/>
    <property type="match status" value="1"/>
</dbReference>
<accession>A0A8W8JGZ5</accession>
<reference evidence="2" key="1">
    <citation type="submission" date="2022-08" db="UniProtKB">
        <authorList>
            <consortium name="EnsemblMetazoa"/>
        </authorList>
    </citation>
    <scope>IDENTIFICATION</scope>
    <source>
        <strain evidence="2">05x7-T-G4-1.051#20</strain>
    </source>
</reference>
<proteinExistence type="predicted"/>
<name>A0A8W8JGZ5_MAGGI</name>